<dbReference type="Proteomes" id="UP000004994">
    <property type="component" value="Chromosome 11"/>
</dbReference>
<dbReference type="Pfam" id="PF24758">
    <property type="entry name" value="LRR_At5g56370"/>
    <property type="match status" value="1"/>
</dbReference>
<accession>A0A3Q7IRD4</accession>
<dbReference type="InterPro" id="IPR032675">
    <property type="entry name" value="LRR_dom_sf"/>
</dbReference>
<reference evidence="2" key="2">
    <citation type="submission" date="2019-01" db="UniProtKB">
        <authorList>
            <consortium name="EnsemblPlants"/>
        </authorList>
    </citation>
    <scope>IDENTIFICATION</scope>
    <source>
        <strain evidence="2">cv. Heinz 1706</strain>
    </source>
</reference>
<evidence type="ECO:0000259" key="1">
    <source>
        <dbReference type="PROSITE" id="PS50181"/>
    </source>
</evidence>
<keyword evidence="3" id="KW-1185">Reference proteome</keyword>
<organism evidence="2">
    <name type="scientific">Solanum lycopersicum</name>
    <name type="common">Tomato</name>
    <name type="synonym">Lycopersicon esculentum</name>
    <dbReference type="NCBI Taxonomy" id="4081"/>
    <lineage>
        <taxon>Eukaryota</taxon>
        <taxon>Viridiplantae</taxon>
        <taxon>Streptophyta</taxon>
        <taxon>Embryophyta</taxon>
        <taxon>Tracheophyta</taxon>
        <taxon>Spermatophyta</taxon>
        <taxon>Magnoliopsida</taxon>
        <taxon>eudicotyledons</taxon>
        <taxon>Gunneridae</taxon>
        <taxon>Pentapetalae</taxon>
        <taxon>asterids</taxon>
        <taxon>lamiids</taxon>
        <taxon>Solanales</taxon>
        <taxon>Solanaceae</taxon>
        <taxon>Solanoideae</taxon>
        <taxon>Solaneae</taxon>
        <taxon>Solanum</taxon>
        <taxon>Solanum subgen. Lycopersicon</taxon>
    </lineage>
</organism>
<dbReference type="Gramene" id="Solyc11g011548.1.1">
    <property type="protein sequence ID" value="Solyc11g011548.1.1"/>
    <property type="gene ID" value="Solyc11g011548.1"/>
</dbReference>
<dbReference type="SUPFAM" id="SSF52047">
    <property type="entry name" value="RNI-like"/>
    <property type="match status" value="1"/>
</dbReference>
<dbReference type="AlphaFoldDB" id="A0A3Q7IRD4"/>
<dbReference type="InterPro" id="IPR036047">
    <property type="entry name" value="F-box-like_dom_sf"/>
</dbReference>
<dbReference type="SMART" id="SM00256">
    <property type="entry name" value="FBOX"/>
    <property type="match status" value="2"/>
</dbReference>
<dbReference type="SUPFAM" id="SSF81383">
    <property type="entry name" value="F-box domain"/>
    <property type="match status" value="2"/>
</dbReference>
<evidence type="ECO:0000313" key="2">
    <source>
        <dbReference type="EnsemblPlants" id="Solyc11g011548.1.1"/>
    </source>
</evidence>
<sequence length="494" mass="57442">MMPPERRKSGRHRSSIDRLSNLPKNVINSILMRLPLQDALMTSILSKKWRYKWCSLPQLTLDDELWEETRALLSPSIKFTKILYQILTLHSGPLTKFTLSISALRKYLKINSLIYFLSRNDIQDLVLKFSEWNRYRLPPSFFACSQLRHLTLQNCVICPPPAFKGFDMLNSLNLCDVTISSKLLESLISCSPLLEKLVLKISDTADHLQINAPNLRSFDFTGCIKYISLRSVPLLSKLSLPHQKSIEESEKCDFDKFFQLLSALEHLYLANGSDQFLVTTAAEIPRRLSSPLNYLKRFNITLRGLADFFVALCLIQSSPYIQDIEMELLGDYCYMMPPTGREHCQGLPPDILSDLHDNVIDVILMFLPCKDAVRTSVLSRRWKYHWCRLARWKFDESLWSTQKDKLYPTVKFRKIVYQLLTHHEGPITKFKLDITYLQECPRIDNFIFFLSRKDIQHLVLHLPPRKDELYRLPSSIFICSQLRHLYSASSSIGL</sequence>
<evidence type="ECO:0000313" key="3">
    <source>
        <dbReference type="Proteomes" id="UP000004994"/>
    </source>
</evidence>
<dbReference type="InParanoid" id="A0A3Q7IRD4"/>
<dbReference type="InterPro" id="IPR055411">
    <property type="entry name" value="LRR_FXL15/At3g58940/PEG3-like"/>
</dbReference>
<dbReference type="Pfam" id="PF00646">
    <property type="entry name" value="F-box"/>
    <property type="match status" value="2"/>
</dbReference>
<name>A0A3Q7IRD4_SOLLC</name>
<dbReference type="Gene3D" id="3.80.10.10">
    <property type="entry name" value="Ribonuclease Inhibitor"/>
    <property type="match status" value="1"/>
</dbReference>
<protein>
    <recommendedName>
        <fullName evidence="1">F-box domain-containing protein</fullName>
    </recommendedName>
</protein>
<dbReference type="InterPro" id="IPR001810">
    <property type="entry name" value="F-box_dom"/>
</dbReference>
<proteinExistence type="predicted"/>
<feature type="domain" description="F-box" evidence="1">
    <location>
        <begin position="16"/>
        <end position="69"/>
    </location>
</feature>
<dbReference type="STRING" id="4081.A0A3Q7IRD4"/>
<dbReference type="PANTHER" id="PTHR31639">
    <property type="entry name" value="F-BOX PROTEIN-LIKE"/>
    <property type="match status" value="1"/>
</dbReference>
<dbReference type="PROSITE" id="PS50181">
    <property type="entry name" value="FBOX"/>
    <property type="match status" value="1"/>
</dbReference>
<dbReference type="PANTHER" id="PTHR31639:SF135">
    <property type="entry name" value="F-BOX DOMAIN-CONTAINING PROTEIN"/>
    <property type="match status" value="1"/>
</dbReference>
<dbReference type="EnsemblPlants" id="Solyc11g011548.1.1">
    <property type="protein sequence ID" value="Solyc11g011548.1.1"/>
    <property type="gene ID" value="Solyc11g011548.1"/>
</dbReference>
<reference evidence="2" key="1">
    <citation type="journal article" date="2012" name="Nature">
        <title>The tomato genome sequence provides insights into fleshy fruit evolution.</title>
        <authorList>
            <consortium name="Tomato Genome Consortium"/>
        </authorList>
    </citation>
    <scope>NUCLEOTIDE SEQUENCE [LARGE SCALE GENOMIC DNA]</scope>
    <source>
        <strain evidence="2">cv. Heinz 1706</strain>
    </source>
</reference>
<dbReference type="OMA" id="KFSEWNR"/>